<keyword evidence="2" id="KW-1185">Reference proteome</keyword>
<dbReference type="SUPFAM" id="SSF159894">
    <property type="entry name" value="YgaC/TfoX-N like"/>
    <property type="match status" value="1"/>
</dbReference>
<dbReference type="InterPro" id="IPR007076">
    <property type="entry name" value="TfoX_N"/>
</dbReference>
<dbReference type="Pfam" id="PF04993">
    <property type="entry name" value="TfoX_N"/>
    <property type="match status" value="1"/>
</dbReference>
<reference evidence="1 2" key="1">
    <citation type="journal article" date="2015" name="Int. J. Syst. Evol. Microbiol.">
        <title>Youhaiella tibetensis gen. nov., sp. nov., isolated from subsurface sediment.</title>
        <authorList>
            <person name="Wang Y.X."/>
            <person name="Huang F.Q."/>
            <person name="Nogi Y."/>
            <person name="Pang S.J."/>
            <person name="Wang P.K."/>
            <person name="Lv J."/>
        </authorList>
    </citation>
    <scope>NUCLEOTIDE SEQUENCE [LARGE SCALE GENOMIC DNA]</scope>
    <source>
        <strain evidence="2">fig4</strain>
    </source>
</reference>
<dbReference type="RefSeq" id="WP_147656413.1">
    <property type="nucleotide sequence ID" value="NZ_BMFM01000001.1"/>
</dbReference>
<accession>A0A5B9DRX9</accession>
<dbReference type="KEGG" id="yti:FNA67_13970"/>
<dbReference type="Proteomes" id="UP000321062">
    <property type="component" value="Chromosome"/>
</dbReference>
<dbReference type="Gene3D" id="3.30.1460.30">
    <property type="entry name" value="YgaC/TfoX-N like chaperone"/>
    <property type="match status" value="1"/>
</dbReference>
<evidence type="ECO:0000313" key="2">
    <source>
        <dbReference type="Proteomes" id="UP000321062"/>
    </source>
</evidence>
<proteinExistence type="predicted"/>
<gene>
    <name evidence="1" type="ORF">FNA67_13970</name>
</gene>
<evidence type="ECO:0000313" key="1">
    <source>
        <dbReference type="EMBL" id="QEE21218.1"/>
    </source>
</evidence>
<name>A0A5B9DRX9_9HYPH</name>
<organism evidence="1 2">
    <name type="scientific">Paradevosia tibetensis</name>
    <dbReference type="NCBI Taxonomy" id="1447062"/>
    <lineage>
        <taxon>Bacteria</taxon>
        <taxon>Pseudomonadati</taxon>
        <taxon>Pseudomonadota</taxon>
        <taxon>Alphaproteobacteria</taxon>
        <taxon>Hyphomicrobiales</taxon>
        <taxon>Devosiaceae</taxon>
        <taxon>Paradevosia</taxon>
    </lineage>
</organism>
<dbReference type="EMBL" id="CP041690">
    <property type="protein sequence ID" value="QEE21218.1"/>
    <property type="molecule type" value="Genomic_DNA"/>
</dbReference>
<dbReference type="OrthoDB" id="214902at2"/>
<sequence>MTRDNETLTYLCDRIRTILDGDPRITEKRMFGGHTFLLNGHILVAAKKDGRILVKVGKETSNEEALARPGTTQMMHGGKAMRGFIWVDPDVIEDDDDLRDWIATSERHAASQVPV</sequence>
<protein>
    <submittedName>
        <fullName evidence="1">TfoX/Sxy family protein</fullName>
    </submittedName>
</protein>
<dbReference type="AlphaFoldDB" id="A0A5B9DRX9"/>